<gene>
    <name evidence="1" type="ORF">GX50_05009</name>
</gene>
<keyword evidence="2" id="KW-1185">Reference proteome</keyword>
<sequence length="154" mass="17594">MNEGPVHDSGFKSWQSVMEHTSHSSATTHIWQISEILKAVEALDPVIKIICQASTVSAPVFGRQNYKIWNSPAKVAVVVSQREKAWLDGLFSLNKQSFQIYHEKMWYGSIIRGESKYRDINQPERARWSSPRNLYLAIFDILGMVKTTTDPQLV</sequence>
<name>A0A2B7ZF55_9EURO</name>
<protein>
    <submittedName>
        <fullName evidence="1">Uncharacterized protein</fullName>
    </submittedName>
</protein>
<dbReference type="Proteomes" id="UP000226031">
    <property type="component" value="Unassembled WGS sequence"/>
</dbReference>
<accession>A0A2B7ZF55</accession>
<evidence type="ECO:0000313" key="1">
    <source>
        <dbReference type="EMBL" id="PGH32225.1"/>
    </source>
</evidence>
<evidence type="ECO:0000313" key="2">
    <source>
        <dbReference type="Proteomes" id="UP000226031"/>
    </source>
</evidence>
<organism evidence="1 2">
    <name type="scientific">[Emmonsia] crescens</name>
    <dbReference type="NCBI Taxonomy" id="73230"/>
    <lineage>
        <taxon>Eukaryota</taxon>
        <taxon>Fungi</taxon>
        <taxon>Dikarya</taxon>
        <taxon>Ascomycota</taxon>
        <taxon>Pezizomycotina</taxon>
        <taxon>Eurotiomycetes</taxon>
        <taxon>Eurotiomycetidae</taxon>
        <taxon>Onygenales</taxon>
        <taxon>Ajellomycetaceae</taxon>
        <taxon>Emergomyces</taxon>
    </lineage>
</organism>
<reference evidence="1 2" key="1">
    <citation type="submission" date="2017-10" db="EMBL/GenBank/DDBJ databases">
        <title>Comparative genomics in systemic dimorphic fungi from Ajellomycetaceae.</title>
        <authorList>
            <person name="Munoz J.F."/>
            <person name="Mcewen J.G."/>
            <person name="Clay O.K."/>
            <person name="Cuomo C.A."/>
        </authorList>
    </citation>
    <scope>NUCLEOTIDE SEQUENCE [LARGE SCALE GENOMIC DNA]</scope>
    <source>
        <strain evidence="1 2">UAMH4076</strain>
    </source>
</reference>
<dbReference type="AlphaFoldDB" id="A0A2B7ZF55"/>
<dbReference type="EMBL" id="PDND01000100">
    <property type="protein sequence ID" value="PGH32225.1"/>
    <property type="molecule type" value="Genomic_DNA"/>
</dbReference>
<comment type="caution">
    <text evidence="1">The sequence shown here is derived from an EMBL/GenBank/DDBJ whole genome shotgun (WGS) entry which is preliminary data.</text>
</comment>
<proteinExistence type="predicted"/>